<dbReference type="GO" id="GO:0030288">
    <property type="term" value="C:outer membrane-bounded periplasmic space"/>
    <property type="evidence" value="ECO:0007669"/>
    <property type="project" value="TreeGrafter"/>
</dbReference>
<evidence type="ECO:0000256" key="5">
    <source>
        <dbReference type="ARBA" id="ARBA00023136"/>
    </source>
</evidence>
<evidence type="ECO:0000313" key="6">
    <source>
        <dbReference type="EMBL" id="TGD72106.1"/>
    </source>
</evidence>
<dbReference type="AlphaFoldDB" id="A0A4Z0LY58"/>
<dbReference type="OrthoDB" id="5729573at2"/>
<evidence type="ECO:0000256" key="4">
    <source>
        <dbReference type="ARBA" id="ARBA00022989"/>
    </source>
</evidence>
<dbReference type="GO" id="GO:0017089">
    <property type="term" value="F:glycolipid transfer activity"/>
    <property type="evidence" value="ECO:0007669"/>
    <property type="project" value="TreeGrafter"/>
</dbReference>
<dbReference type="PANTHER" id="PTHR37481:SF1">
    <property type="entry name" value="LIPOPOLYSACCHARIDE EXPORT SYSTEM PROTEIN LPTC"/>
    <property type="match status" value="1"/>
</dbReference>
<accession>A0A4Z0LY58</accession>
<keyword evidence="3" id="KW-0812">Transmembrane</keyword>
<evidence type="ECO:0000256" key="2">
    <source>
        <dbReference type="ARBA" id="ARBA00022519"/>
    </source>
</evidence>
<keyword evidence="7" id="KW-1185">Reference proteome</keyword>
<dbReference type="GO" id="GO:0015221">
    <property type="term" value="F:lipopolysaccharide transmembrane transporter activity"/>
    <property type="evidence" value="ECO:0007669"/>
    <property type="project" value="InterPro"/>
</dbReference>
<name>A0A4Z0LY58_9GAMM</name>
<proteinExistence type="predicted"/>
<gene>
    <name evidence="6" type="primary">lptC</name>
    <name evidence="6" type="ORF">E4634_15640</name>
</gene>
<sequence>MPRTVQVLLVVGLVLAANLLWDPLAEDAGERDSERRARLPSVYIDDARSLSFTREGELADVLDARRVEQFGRRGYALLTEPRFYSHSSGSNTWSAWAERGRYEPASGRLLLRRNVVLNHDQAGTRLETSSLDVQLDTREAQTERPVTITWDDNRTVAAGMLARLDAETITLGPDVESTYVPQP</sequence>
<evidence type="ECO:0000256" key="3">
    <source>
        <dbReference type="ARBA" id="ARBA00022692"/>
    </source>
</evidence>
<dbReference type="EMBL" id="SRLE01000011">
    <property type="protein sequence ID" value="TGD72106.1"/>
    <property type="molecule type" value="Genomic_DNA"/>
</dbReference>
<evidence type="ECO:0000313" key="7">
    <source>
        <dbReference type="Proteomes" id="UP000298050"/>
    </source>
</evidence>
<keyword evidence="5" id="KW-0472">Membrane</keyword>
<dbReference type="Proteomes" id="UP000298050">
    <property type="component" value="Unassembled WGS sequence"/>
</dbReference>
<dbReference type="InterPro" id="IPR010664">
    <property type="entry name" value="LipoPS_assembly_LptC-rel"/>
</dbReference>
<evidence type="ECO:0000256" key="1">
    <source>
        <dbReference type="ARBA" id="ARBA00022475"/>
    </source>
</evidence>
<dbReference type="PANTHER" id="PTHR37481">
    <property type="entry name" value="LIPOPOLYSACCHARIDE EXPORT SYSTEM PROTEIN LPTC"/>
    <property type="match status" value="1"/>
</dbReference>
<comment type="caution">
    <text evidence="6">The sequence shown here is derived from an EMBL/GenBank/DDBJ whole genome shotgun (WGS) entry which is preliminary data.</text>
</comment>
<reference evidence="6 7" key="1">
    <citation type="submission" date="2019-04" db="EMBL/GenBank/DDBJ databases">
        <title>Taxonomy of novel Haliea sp. from mangrove soil of West Coast of India.</title>
        <authorList>
            <person name="Verma A."/>
            <person name="Kumar P."/>
            <person name="Krishnamurthi S."/>
        </authorList>
    </citation>
    <scope>NUCLEOTIDE SEQUENCE [LARGE SCALE GENOMIC DNA]</scope>
    <source>
        <strain evidence="6 7">SAOS-164</strain>
    </source>
</reference>
<organism evidence="6 7">
    <name type="scientific">Mangrovimicrobium sediminis</name>
    <dbReference type="NCBI Taxonomy" id="2562682"/>
    <lineage>
        <taxon>Bacteria</taxon>
        <taxon>Pseudomonadati</taxon>
        <taxon>Pseudomonadota</taxon>
        <taxon>Gammaproteobacteria</taxon>
        <taxon>Cellvibrionales</taxon>
        <taxon>Halieaceae</taxon>
        <taxon>Mangrovimicrobium</taxon>
    </lineage>
</organism>
<dbReference type="RefSeq" id="WP_135445584.1">
    <property type="nucleotide sequence ID" value="NZ_SRLE01000011.1"/>
</dbReference>
<dbReference type="NCBIfam" id="TIGR04409">
    <property type="entry name" value="LptC_YrbK"/>
    <property type="match status" value="1"/>
</dbReference>
<dbReference type="GO" id="GO:0005886">
    <property type="term" value="C:plasma membrane"/>
    <property type="evidence" value="ECO:0007669"/>
    <property type="project" value="InterPro"/>
</dbReference>
<keyword evidence="2" id="KW-0997">Cell inner membrane</keyword>
<dbReference type="InterPro" id="IPR052363">
    <property type="entry name" value="LPS_export_LptC"/>
</dbReference>
<keyword evidence="1" id="KW-1003">Cell membrane</keyword>
<dbReference type="Gene3D" id="2.60.450.10">
    <property type="entry name" value="Lipopolysaccharide (LPS) transport protein A like domain"/>
    <property type="match status" value="1"/>
</dbReference>
<dbReference type="Pfam" id="PF06835">
    <property type="entry name" value="LptC"/>
    <property type="match status" value="1"/>
</dbReference>
<dbReference type="InterPro" id="IPR026265">
    <property type="entry name" value="LptC"/>
</dbReference>
<keyword evidence="4" id="KW-1133">Transmembrane helix</keyword>
<protein>
    <submittedName>
        <fullName evidence="6">LPS export ABC transporter periplasmic protein LptC</fullName>
    </submittedName>
</protein>